<name>A0A1Q9CEF1_SYMMI</name>
<comment type="caution">
    <text evidence="2">The sequence shown here is derived from an EMBL/GenBank/DDBJ whole genome shotgun (WGS) entry which is preliminary data.</text>
</comment>
<feature type="compositionally biased region" description="Low complexity" evidence="1">
    <location>
        <begin position="1489"/>
        <end position="1498"/>
    </location>
</feature>
<keyword evidence="3" id="KW-1185">Reference proteome</keyword>
<feature type="region of interest" description="Disordered" evidence="1">
    <location>
        <begin position="1473"/>
        <end position="1534"/>
    </location>
</feature>
<sequence>MGPRNFDHGAWKSGDKLEAKRDVFEEYLSQQVKQKAWFGLHSALRDLLCDWSIQEEALHALNRHFDRTGNPDKEPSDAEDEVVITQPLEAAYYAALGILRTLCTATLHDMLQLTKATRAHRPADLPEWAQQETATLQTCHEFAVHLASNVFWANAKYWMSIPELIASTLSKNPEERAAAMEHTKALIEAVLAAENWVSADPLWKLLLSDLAWHKQQLPRETMALCLQSDFDDRNVRLRKLAKRLYLGTATTKDNLESTFAYLHRKAVVHSTNYKMSDSCKYLYTITSPYAESGGCPQLLPERDDFATVLGVNGLPEREFANKHLFSTQKTELPKPEVLHRPKAMFEAKWQNSGVLAHQRSSAAAAYIMLDRRDNWSHLDLCWIGSFFKAGLVYKHEDDDEYLLSLGFRKWCAAGYPLQLRTVGDEDFLVPKPACASGKACVSSSIKWMTCFDLKGPWKLIPSEPALRAYTPQELLNQGISSAWRVLDMAGVSLLEGGLKAGVFLTLPDLKQLCGMLSIDIPVKGSGKNQNVLKADIARKLIDTLFSEASAEEKKRMVAAITWQSSKKLTEHEETILKCCAQLAEEDRECPEFRKIAEVAKKTMKERDRKSAAKEAREKMQQEIQQKQAESSKSEPAAAAAAASAQREPPKEGVDDANAAAKSRASGGPRRPAQTPDVLKELLRSPVMQSECSLLRDPEAYGYKANYPSDDLLQQSTFQRKWPTARNPEEVDALYAVLVFIYTRFREKHPEQALDTMRHVFWEYCDCGVSSAPFDCAAGFWNWKKGWSDPKKEWCCEHEQRGCHAEKTSEPYDCAWQWCCDNFEMGCDNVAGEAQGQFNCADTLIDTWSTQKRRHCCSSLGIGCVAANGMLFDCKAGASNWEVGWSKDKKAWCCLHSHVACPSTSAFDCDAQYDHWQTSWSILKQQHCCKEVNRGCTTTALTTSKPFDCDAGFANWVHGWSRLKKEWCCRHEHRACQTTTQFPYDCDAGFENWKLGWSKLKQKWCCEHDERGCVETTTVGALPFDCFHDVPSVWPAAKSEFCCTHFDRGCATTTLAPYDCYTGFFNWKTLWTQEKQQWCCVHTQRGCAPTSTPAPYDCDAGYIRWEKGWSDAKKHWCCLDCGSPAKKAWCCEHSTIGCVTTTTAEYDCDAGYSNWEEGWSDGKRTWCCAHFNRACGRYDCSADLKTWRSSWLEDKKLWCCKHMHAGCEETTTSEPYDCDVAYGHWELSWTAQKKHFCCNRHGRACDPFDCAEGLDDWQFVWTKAKQAWCCDKIHVGCGSTTLPPAHDCHKGAIGEWAEEKQAWCCSRMNIGCLDHAFDCDAGLADWHRGWSQAKKNWCCLHSDHGCECAKAFQRFRVQVDREGVQFLQPWNLELGYYLLFPVTDGIPDSRPVLRGRLDKRRRTDGPSASSGWPLAVDLRGRVLLQGSPEGKVLQTRSEGPRFEVPGLTPVHSAAALLVQERAMLRRRVGADMGKQVPSRMKVDASELDTADSSTTSFDSNRGSSPVPSCLPSDSDHGCLRQAGRQGAPACPPARRAGLTHAHASALPRESDMKCLGPPTGLNRPFRGVVSRNSSLNRSRRCGSPPTSSPSRACDCACNLRSFATPSLPPSCCVPAPVQDPSLLAVVHALYPQRLRPEGFHFKFSEGHGGQDA</sequence>
<organism evidence="2 3">
    <name type="scientific">Symbiodinium microadriaticum</name>
    <name type="common">Dinoflagellate</name>
    <name type="synonym">Zooxanthella microadriatica</name>
    <dbReference type="NCBI Taxonomy" id="2951"/>
    <lineage>
        <taxon>Eukaryota</taxon>
        <taxon>Sar</taxon>
        <taxon>Alveolata</taxon>
        <taxon>Dinophyceae</taxon>
        <taxon>Suessiales</taxon>
        <taxon>Symbiodiniaceae</taxon>
        <taxon>Symbiodinium</taxon>
    </lineage>
</organism>
<reference evidence="2 3" key="1">
    <citation type="submission" date="2016-02" db="EMBL/GenBank/DDBJ databases">
        <title>Genome analysis of coral dinoflagellate symbionts highlights evolutionary adaptations to a symbiotic lifestyle.</title>
        <authorList>
            <person name="Aranda M."/>
            <person name="Li Y."/>
            <person name="Liew Y.J."/>
            <person name="Baumgarten S."/>
            <person name="Simakov O."/>
            <person name="Wilson M."/>
            <person name="Piel J."/>
            <person name="Ashoor H."/>
            <person name="Bougouffa S."/>
            <person name="Bajic V.B."/>
            <person name="Ryu T."/>
            <person name="Ravasi T."/>
            <person name="Bayer T."/>
            <person name="Micklem G."/>
            <person name="Kim H."/>
            <person name="Bhak J."/>
            <person name="Lajeunesse T.C."/>
            <person name="Voolstra C.R."/>
        </authorList>
    </citation>
    <scope>NUCLEOTIDE SEQUENCE [LARGE SCALE GENOMIC DNA]</scope>
    <source>
        <strain evidence="2 3">CCMP2467</strain>
    </source>
</reference>
<dbReference type="EMBL" id="LSRX01001295">
    <property type="protein sequence ID" value="OLP81292.1"/>
    <property type="molecule type" value="Genomic_DNA"/>
</dbReference>
<dbReference type="Proteomes" id="UP000186817">
    <property type="component" value="Unassembled WGS sequence"/>
</dbReference>
<dbReference type="OrthoDB" id="444080at2759"/>
<protein>
    <submittedName>
        <fullName evidence="2">Uncharacterized protein</fullName>
    </submittedName>
</protein>
<accession>A0A1Q9CEF1</accession>
<evidence type="ECO:0000256" key="1">
    <source>
        <dbReference type="SAM" id="MobiDB-lite"/>
    </source>
</evidence>
<evidence type="ECO:0000313" key="3">
    <source>
        <dbReference type="Proteomes" id="UP000186817"/>
    </source>
</evidence>
<evidence type="ECO:0000313" key="2">
    <source>
        <dbReference type="EMBL" id="OLP81292.1"/>
    </source>
</evidence>
<feature type="compositionally biased region" description="Basic and acidic residues" evidence="1">
    <location>
        <begin position="601"/>
        <end position="620"/>
    </location>
</feature>
<gene>
    <name evidence="2" type="ORF">AK812_SmicGene38184</name>
</gene>
<proteinExistence type="predicted"/>
<feature type="compositionally biased region" description="Low complexity" evidence="1">
    <location>
        <begin position="626"/>
        <end position="646"/>
    </location>
</feature>
<feature type="compositionally biased region" description="Low complexity" evidence="1">
    <location>
        <begin position="1520"/>
        <end position="1534"/>
    </location>
</feature>
<feature type="region of interest" description="Disordered" evidence="1">
    <location>
        <begin position="601"/>
        <end position="676"/>
    </location>
</feature>